<feature type="transmembrane region" description="Helical" evidence="6">
    <location>
        <begin position="365"/>
        <end position="388"/>
    </location>
</feature>
<feature type="transmembrane region" description="Helical" evidence="6">
    <location>
        <begin position="100"/>
        <end position="121"/>
    </location>
</feature>
<evidence type="ECO:0000256" key="5">
    <source>
        <dbReference type="ARBA" id="ARBA00023136"/>
    </source>
</evidence>
<dbReference type="InterPro" id="IPR020846">
    <property type="entry name" value="MFS_dom"/>
</dbReference>
<dbReference type="OrthoDB" id="9814303at2"/>
<organism evidence="8 9">
    <name type="scientific">Photorhabdus thracensis</name>
    <dbReference type="NCBI Taxonomy" id="230089"/>
    <lineage>
        <taxon>Bacteria</taxon>
        <taxon>Pseudomonadati</taxon>
        <taxon>Pseudomonadota</taxon>
        <taxon>Gammaproteobacteria</taxon>
        <taxon>Enterobacterales</taxon>
        <taxon>Morganellaceae</taxon>
        <taxon>Photorhabdus</taxon>
    </lineage>
</organism>
<dbReference type="SUPFAM" id="SSF103473">
    <property type="entry name" value="MFS general substrate transporter"/>
    <property type="match status" value="1"/>
</dbReference>
<feature type="transmembrane region" description="Helical" evidence="6">
    <location>
        <begin position="241"/>
        <end position="264"/>
    </location>
</feature>
<reference evidence="9" key="2">
    <citation type="submission" date="2015-03" db="EMBL/GenBank/DDBJ databases">
        <title>Genome sequence of Azospirillum thiophilum strain DSM 21654T.</title>
        <authorList>
            <person name="Kwak Y."/>
            <person name="Shin J.-H."/>
        </authorList>
    </citation>
    <scope>NUCLEOTIDE SEQUENCE [LARGE SCALE GENOMIC DNA]</scope>
    <source>
        <strain evidence="9">DSM 15199</strain>
    </source>
</reference>
<name>A0A0F7LI80_9GAMM</name>
<dbReference type="EMBL" id="CP011104">
    <property type="protein sequence ID" value="AKH62819.1"/>
    <property type="molecule type" value="Genomic_DNA"/>
</dbReference>
<evidence type="ECO:0000256" key="1">
    <source>
        <dbReference type="ARBA" id="ARBA00004651"/>
    </source>
</evidence>
<keyword evidence="9" id="KW-1185">Reference proteome</keyword>
<feature type="transmembrane region" description="Helical" evidence="6">
    <location>
        <begin position="210"/>
        <end position="235"/>
    </location>
</feature>
<evidence type="ECO:0000313" key="8">
    <source>
        <dbReference type="EMBL" id="AKH62819.1"/>
    </source>
</evidence>
<comment type="subcellular location">
    <subcellularLocation>
        <location evidence="1">Cell membrane</location>
        <topology evidence="1">Multi-pass membrane protein</topology>
    </subcellularLocation>
</comment>
<dbReference type="GO" id="GO:0022857">
    <property type="term" value="F:transmembrane transporter activity"/>
    <property type="evidence" value="ECO:0007669"/>
    <property type="project" value="InterPro"/>
</dbReference>
<dbReference type="InterPro" id="IPR036259">
    <property type="entry name" value="MFS_trans_sf"/>
</dbReference>
<evidence type="ECO:0000256" key="4">
    <source>
        <dbReference type="ARBA" id="ARBA00022989"/>
    </source>
</evidence>
<reference evidence="8 9" key="1">
    <citation type="journal article" date="2015" name="J. Biotechnol.">
        <title>Complete genome sequence of Photorhabdus temperata subsp. thracensis 39-8(T), an entomopathogenic bacterium for the improved commercial bioinsecticide.</title>
        <authorList>
            <person name="Kwak Y."/>
            <person name="Shin J.H."/>
        </authorList>
    </citation>
    <scope>NUCLEOTIDE SEQUENCE [LARGE SCALE GENOMIC DNA]</scope>
    <source>
        <strain evidence="8 9">DSM 15199</strain>
    </source>
</reference>
<accession>A0A0F7LI80</accession>
<evidence type="ECO:0000256" key="2">
    <source>
        <dbReference type="ARBA" id="ARBA00022475"/>
    </source>
</evidence>
<keyword evidence="2" id="KW-1003">Cell membrane</keyword>
<dbReference type="InterPro" id="IPR050189">
    <property type="entry name" value="MFS_Efflux_Transporters"/>
</dbReference>
<gene>
    <name evidence="8" type="ORF">VY86_05200</name>
</gene>
<dbReference type="PATRIC" id="fig|230089.6.peg.1172"/>
<dbReference type="STRING" id="230089.VY86_05200"/>
<keyword evidence="3 6" id="KW-0812">Transmembrane</keyword>
<dbReference type="PANTHER" id="PTHR43124:SF3">
    <property type="entry name" value="CHLORAMPHENICOL EFFLUX PUMP RV0191"/>
    <property type="match status" value="1"/>
</dbReference>
<dbReference type="AlphaFoldDB" id="A0A0F7LI80"/>
<feature type="transmembrane region" description="Helical" evidence="6">
    <location>
        <begin position="164"/>
        <end position="182"/>
    </location>
</feature>
<keyword evidence="4 6" id="KW-1133">Transmembrane helix</keyword>
<feature type="transmembrane region" description="Helical" evidence="6">
    <location>
        <begin position="75"/>
        <end position="94"/>
    </location>
</feature>
<dbReference type="Proteomes" id="UP000034866">
    <property type="component" value="Chromosome"/>
</dbReference>
<sequence>MPPLMLRLLPIVLIVGMVPSFIEVDITLPAFPQMLEFFSTTESSVQLTLIVNFLGLCIFTPIFGPLSESYGRRKIILIGAALFFIGSVGCSTVGDLSQLYLFRFIQGAGCSAIWVVGFIICSDTYKDEQSVQVFGILNSAISMALIIAPIAGSLIVEHYSWRSIYHLIALLSFLSLIAVFIIPETNRNTTKLSVSEVVRDYHQLIFNMRFLIYASTPGLLVSACIAYVSVVPFLYIDKMGMSYYVFAVHQAILGICLAVAGFYSGALNRNIGSVNCIYLSIVICLIGCSLLITFSHLYPKSAIPFTLSMAVICIGSAFQYSMVFSRSLALYPKLVGAASSLLTFFRLIFFSLSVFISGWVFTGKLFNSAITVSSIITVGLLFSLFVLIDLRNSDVSRDIDDRPHVS</sequence>
<protein>
    <recommendedName>
        <fullName evidence="7">Major facilitator superfamily (MFS) profile domain-containing protein</fullName>
    </recommendedName>
</protein>
<feature type="transmembrane region" description="Helical" evidence="6">
    <location>
        <begin position="334"/>
        <end position="359"/>
    </location>
</feature>
<dbReference type="RefSeq" id="WP_046974173.1">
    <property type="nucleotide sequence ID" value="NZ_CP011104.1"/>
</dbReference>
<dbReference type="PROSITE" id="PS50850">
    <property type="entry name" value="MFS"/>
    <property type="match status" value="1"/>
</dbReference>
<dbReference type="InterPro" id="IPR011701">
    <property type="entry name" value="MFS"/>
</dbReference>
<dbReference type="KEGG" id="ptt:VY86_05200"/>
<feature type="transmembrane region" description="Helical" evidence="6">
    <location>
        <begin position="133"/>
        <end position="152"/>
    </location>
</feature>
<dbReference type="PANTHER" id="PTHR43124">
    <property type="entry name" value="PURINE EFFLUX PUMP PBUE"/>
    <property type="match status" value="1"/>
</dbReference>
<feature type="domain" description="Major facilitator superfamily (MFS) profile" evidence="7">
    <location>
        <begin position="9"/>
        <end position="391"/>
    </location>
</feature>
<evidence type="ECO:0000256" key="3">
    <source>
        <dbReference type="ARBA" id="ARBA00022692"/>
    </source>
</evidence>
<evidence type="ECO:0000259" key="7">
    <source>
        <dbReference type="PROSITE" id="PS50850"/>
    </source>
</evidence>
<feature type="transmembrane region" description="Helical" evidence="6">
    <location>
        <begin position="303"/>
        <end position="322"/>
    </location>
</feature>
<evidence type="ECO:0000256" key="6">
    <source>
        <dbReference type="SAM" id="Phobius"/>
    </source>
</evidence>
<dbReference type="CDD" id="cd17320">
    <property type="entry name" value="MFS_MdfA_MDR_like"/>
    <property type="match status" value="1"/>
</dbReference>
<dbReference type="Pfam" id="PF07690">
    <property type="entry name" value="MFS_1"/>
    <property type="match status" value="1"/>
</dbReference>
<evidence type="ECO:0000313" key="9">
    <source>
        <dbReference type="Proteomes" id="UP000034866"/>
    </source>
</evidence>
<feature type="transmembrane region" description="Helical" evidence="6">
    <location>
        <begin position="44"/>
        <end position="63"/>
    </location>
</feature>
<proteinExistence type="predicted"/>
<dbReference type="GO" id="GO:0005886">
    <property type="term" value="C:plasma membrane"/>
    <property type="evidence" value="ECO:0007669"/>
    <property type="project" value="UniProtKB-SubCell"/>
</dbReference>
<feature type="transmembrane region" description="Helical" evidence="6">
    <location>
        <begin position="276"/>
        <end position="297"/>
    </location>
</feature>
<dbReference type="Gene3D" id="1.20.1720.10">
    <property type="entry name" value="Multidrug resistance protein D"/>
    <property type="match status" value="1"/>
</dbReference>
<keyword evidence="5 6" id="KW-0472">Membrane</keyword>